<dbReference type="SUPFAM" id="SSF53474">
    <property type="entry name" value="alpha/beta-Hydrolases"/>
    <property type="match status" value="1"/>
</dbReference>
<dbReference type="InterPro" id="IPR001563">
    <property type="entry name" value="Peptidase_S10"/>
</dbReference>
<dbReference type="PANTHER" id="PTHR11802:SF116">
    <property type="entry name" value="CARBOXYPEPTIDASE"/>
    <property type="match status" value="1"/>
</dbReference>
<dbReference type="AlphaFoldDB" id="A0A2P5I3H8"/>
<keyword evidence="8" id="KW-1185">Reference proteome</keyword>
<dbReference type="GO" id="GO:0004185">
    <property type="term" value="F:serine-type carboxypeptidase activity"/>
    <property type="evidence" value="ECO:0007669"/>
    <property type="project" value="InterPro"/>
</dbReference>
<dbReference type="PRINTS" id="PR00724">
    <property type="entry name" value="CRBOXYPTASEC"/>
</dbReference>
<evidence type="ECO:0000313" key="8">
    <source>
        <dbReference type="Proteomes" id="UP000094444"/>
    </source>
</evidence>
<keyword evidence="4" id="KW-0378">Hydrolase</keyword>
<dbReference type="GO" id="GO:0006508">
    <property type="term" value="P:proteolysis"/>
    <property type="evidence" value="ECO:0007669"/>
    <property type="project" value="UniProtKB-KW"/>
</dbReference>
<dbReference type="Pfam" id="PF00450">
    <property type="entry name" value="Peptidase_S10"/>
    <property type="match status" value="1"/>
</dbReference>
<dbReference type="InParanoid" id="A0A2P5I3H8"/>
<organism evidence="7 8">
    <name type="scientific">Diaporthe helianthi</name>
    <dbReference type="NCBI Taxonomy" id="158607"/>
    <lineage>
        <taxon>Eukaryota</taxon>
        <taxon>Fungi</taxon>
        <taxon>Dikarya</taxon>
        <taxon>Ascomycota</taxon>
        <taxon>Pezizomycotina</taxon>
        <taxon>Sordariomycetes</taxon>
        <taxon>Sordariomycetidae</taxon>
        <taxon>Diaporthales</taxon>
        <taxon>Diaporthaceae</taxon>
        <taxon>Diaporthe</taxon>
    </lineage>
</organism>
<dbReference type="PANTHER" id="PTHR11802">
    <property type="entry name" value="SERINE PROTEASE FAMILY S10 SERINE CARBOXYPEPTIDASE"/>
    <property type="match status" value="1"/>
</dbReference>
<dbReference type="Proteomes" id="UP000094444">
    <property type="component" value="Unassembled WGS sequence"/>
</dbReference>
<evidence type="ECO:0000256" key="6">
    <source>
        <dbReference type="SAM" id="SignalP"/>
    </source>
</evidence>
<dbReference type="InterPro" id="IPR029058">
    <property type="entry name" value="AB_hydrolase_fold"/>
</dbReference>
<keyword evidence="2 7" id="KW-0121">Carboxypeptidase</keyword>
<evidence type="ECO:0000256" key="1">
    <source>
        <dbReference type="ARBA" id="ARBA00009431"/>
    </source>
</evidence>
<feature type="chain" id="PRO_5015176371" evidence="6">
    <location>
        <begin position="21"/>
        <end position="557"/>
    </location>
</feature>
<evidence type="ECO:0000256" key="5">
    <source>
        <dbReference type="ARBA" id="ARBA00023180"/>
    </source>
</evidence>
<keyword evidence="3" id="KW-0645">Protease</keyword>
<keyword evidence="6" id="KW-0732">Signal</keyword>
<comment type="similarity">
    <text evidence="1">Belongs to the peptidase S10 family.</text>
</comment>
<proteinExistence type="inferred from homology"/>
<evidence type="ECO:0000256" key="4">
    <source>
        <dbReference type="ARBA" id="ARBA00022801"/>
    </source>
</evidence>
<protein>
    <submittedName>
        <fullName evidence="7">Carboxypeptidase cpdS</fullName>
    </submittedName>
</protein>
<accession>A0A2P5I3H8</accession>
<gene>
    <name evidence="7" type="ORF">DHEL01_v204576</name>
</gene>
<evidence type="ECO:0000256" key="2">
    <source>
        <dbReference type="ARBA" id="ARBA00022645"/>
    </source>
</evidence>
<keyword evidence="5" id="KW-0325">Glycoprotein</keyword>
<sequence length="557" mass="60895">MYLTANFFPALLLAGGGALAFENPHRHAETLRSRAPKPVAKPAAPLKRDLSETSPFLNANSERFVVNGTAVPEVNFDLGESYAGRLPITDPAVNANASANELFFWFFPSANPLASNEIVIWLNGGPGCSSMDGLFQENGPFQWQSGTYGPQPNPFSWTNLTNMVWIDQPIGTGLSLAEPGAPAQIRDETDVARTFAGFWKNFIETFEMQGFDVYFTGESYAGQYIPYISSYFLDQNDTTYYNVKGIQINDPSIGSGAVLETAPAVQYLNYYNNILNLNDSFVTAINERADACGYTAFMELALTFPPAGKFPSPTSLGKGNLSRAECDFLDAIYEAALYVNPCFNFYHITDYCPFLWDELGFPSLGYGPNNYFNRTDVQKALNVEPHIDYAICGNPTLGLESSLPSSFTVLAGVVERTNNVLVGNGNLDFLILTNGTLATLNNMTWNGAQGFQTDPFADKFFVPYNPTIGYALEETLYQSNIPSVSVGLVAGGGYYGTTHTERGLTFSTVEMAGHEIPQYVPGAGYRHLEFLLGRISSLSEISDFTTQDGNYTGTTPL</sequence>
<evidence type="ECO:0000256" key="3">
    <source>
        <dbReference type="ARBA" id="ARBA00022670"/>
    </source>
</evidence>
<comment type="caution">
    <text evidence="7">The sequence shown here is derived from an EMBL/GenBank/DDBJ whole genome shotgun (WGS) entry which is preliminary data.</text>
</comment>
<dbReference type="Gene3D" id="3.40.50.1820">
    <property type="entry name" value="alpha/beta hydrolase"/>
    <property type="match status" value="1"/>
</dbReference>
<dbReference type="OrthoDB" id="443318at2759"/>
<dbReference type="EMBL" id="MAVT02000308">
    <property type="protein sequence ID" value="POS77021.1"/>
    <property type="molecule type" value="Genomic_DNA"/>
</dbReference>
<evidence type="ECO:0000313" key="7">
    <source>
        <dbReference type="EMBL" id="POS77021.1"/>
    </source>
</evidence>
<feature type="signal peptide" evidence="6">
    <location>
        <begin position="1"/>
        <end position="20"/>
    </location>
</feature>
<name>A0A2P5I3H8_DIAHE</name>
<reference evidence="7" key="1">
    <citation type="submission" date="2017-09" db="EMBL/GenBank/DDBJ databases">
        <title>Polyketide synthases of a Diaporthe helianthi virulent isolate.</title>
        <authorList>
            <person name="Baroncelli R."/>
        </authorList>
    </citation>
    <scope>NUCLEOTIDE SEQUENCE [LARGE SCALE GENOMIC DNA]</scope>
    <source>
        <strain evidence="7">7/96</strain>
    </source>
</reference>
<dbReference type="STRING" id="158607.A0A2P5I3H8"/>